<evidence type="ECO:0000313" key="1">
    <source>
        <dbReference type="EMBL" id="KAB2569094.1"/>
    </source>
</evidence>
<gene>
    <name evidence="1" type="ORF">DBV05_g12225</name>
</gene>
<dbReference type="EMBL" id="VCHE01000227">
    <property type="protein sequence ID" value="KAB2569094.1"/>
    <property type="molecule type" value="Genomic_DNA"/>
</dbReference>
<name>A0A5N5CUS4_9PEZI</name>
<sequence>MAPSPPNPFPPTWLSTFENIEKFRTVEHDYSLAGGFAYTERILRAMPKLKELTITPMAPKLQRQGDGRNYFKPASGGWVRTVLYFSYNWRLTSFHASNFTVKSVGVLGNFLHTHSPTLRDLSLSEVMVLDSERTLLGCQIIAKRIWTEIFQIILDEMNLTRGKFHDLLYWRHGHPGKRLSVAMSWDQSNGLELDVYGRKFEDIARLRGVMRALADWKDGIVMVVVS</sequence>
<organism evidence="1 2">
    <name type="scientific">Lasiodiplodia theobromae</name>
    <dbReference type="NCBI Taxonomy" id="45133"/>
    <lineage>
        <taxon>Eukaryota</taxon>
        <taxon>Fungi</taxon>
        <taxon>Dikarya</taxon>
        <taxon>Ascomycota</taxon>
        <taxon>Pezizomycotina</taxon>
        <taxon>Dothideomycetes</taxon>
        <taxon>Dothideomycetes incertae sedis</taxon>
        <taxon>Botryosphaeriales</taxon>
        <taxon>Botryosphaeriaceae</taxon>
        <taxon>Lasiodiplodia</taxon>
    </lineage>
</organism>
<keyword evidence="2" id="KW-1185">Reference proteome</keyword>
<reference evidence="1 2" key="1">
    <citation type="journal article" date="2019" name="Sci. Rep.">
        <title>A multi-omics analysis of the grapevine pathogen Lasiodiplodia theobromae reveals that temperature affects the expression of virulence- and pathogenicity-related genes.</title>
        <authorList>
            <person name="Felix C."/>
            <person name="Meneses R."/>
            <person name="Goncalves M.F.M."/>
            <person name="Tilleman L."/>
            <person name="Duarte A.S."/>
            <person name="Jorrin-Novo J.V."/>
            <person name="Van de Peer Y."/>
            <person name="Deforce D."/>
            <person name="Van Nieuwerburgh F."/>
            <person name="Esteves A.C."/>
            <person name="Alves A."/>
        </authorList>
    </citation>
    <scope>NUCLEOTIDE SEQUENCE [LARGE SCALE GENOMIC DNA]</scope>
    <source>
        <strain evidence="1 2">LA-SOL3</strain>
    </source>
</reference>
<dbReference type="Proteomes" id="UP000325902">
    <property type="component" value="Unassembled WGS sequence"/>
</dbReference>
<dbReference type="AlphaFoldDB" id="A0A5N5CUS4"/>
<protein>
    <submittedName>
        <fullName evidence="1">Uncharacterized protein</fullName>
    </submittedName>
</protein>
<proteinExistence type="predicted"/>
<comment type="caution">
    <text evidence="1">The sequence shown here is derived from an EMBL/GenBank/DDBJ whole genome shotgun (WGS) entry which is preliminary data.</text>
</comment>
<accession>A0A5N5CUS4</accession>
<evidence type="ECO:0000313" key="2">
    <source>
        <dbReference type="Proteomes" id="UP000325902"/>
    </source>
</evidence>